<comment type="caution">
    <text evidence="5">The sequence shown here is derived from an EMBL/GenBank/DDBJ whole genome shotgun (WGS) entry which is preliminary data.</text>
</comment>
<dbReference type="CDD" id="cd02440">
    <property type="entry name" value="AdoMet_MTases"/>
    <property type="match status" value="1"/>
</dbReference>
<feature type="region of interest" description="Disordered" evidence="3">
    <location>
        <begin position="1"/>
        <end position="44"/>
    </location>
</feature>
<feature type="compositionally biased region" description="Basic and acidic residues" evidence="3">
    <location>
        <begin position="27"/>
        <end position="36"/>
    </location>
</feature>
<feature type="domain" description="Methyltransferase" evidence="4">
    <location>
        <begin position="81"/>
        <end position="161"/>
    </location>
</feature>
<keyword evidence="2 5" id="KW-0808">Transferase</keyword>
<dbReference type="InterPro" id="IPR029063">
    <property type="entry name" value="SAM-dependent_MTases_sf"/>
</dbReference>
<evidence type="ECO:0000259" key="4">
    <source>
        <dbReference type="Pfam" id="PF13649"/>
    </source>
</evidence>
<dbReference type="AlphaFoldDB" id="C0W3V7"/>
<dbReference type="GO" id="GO:0008168">
    <property type="term" value="F:methyltransferase activity"/>
    <property type="evidence" value="ECO:0007669"/>
    <property type="project" value="UniProtKB-KW"/>
</dbReference>
<dbReference type="InterPro" id="IPR051052">
    <property type="entry name" value="Diverse_substrate_MTase"/>
</dbReference>
<dbReference type="STRING" id="103621.GCA_001067145_01812"/>
<evidence type="ECO:0000256" key="3">
    <source>
        <dbReference type="SAM" id="MobiDB-lite"/>
    </source>
</evidence>
<dbReference type="PANTHER" id="PTHR44942">
    <property type="entry name" value="METHYLTRANSF_11 DOMAIN-CONTAINING PROTEIN"/>
    <property type="match status" value="1"/>
</dbReference>
<keyword evidence="6" id="KW-1185">Reference proteome</keyword>
<evidence type="ECO:0000313" key="5">
    <source>
        <dbReference type="EMBL" id="EEH66571.1"/>
    </source>
</evidence>
<dbReference type="Pfam" id="PF13649">
    <property type="entry name" value="Methyltransf_25"/>
    <property type="match status" value="1"/>
</dbReference>
<dbReference type="Proteomes" id="UP000004778">
    <property type="component" value="Unassembled WGS sequence"/>
</dbReference>
<evidence type="ECO:0000313" key="6">
    <source>
        <dbReference type="Proteomes" id="UP000004778"/>
    </source>
</evidence>
<protein>
    <submittedName>
        <fullName evidence="5">Methyltransferase domain protein</fullName>
    </submittedName>
</protein>
<evidence type="ECO:0000256" key="2">
    <source>
        <dbReference type="ARBA" id="ARBA00022679"/>
    </source>
</evidence>
<dbReference type="EMBL" id="ACFH01000032">
    <property type="protein sequence ID" value="EEH66571.1"/>
    <property type="molecule type" value="Genomic_DNA"/>
</dbReference>
<dbReference type="eggNOG" id="COG4106">
    <property type="taxonomic scope" value="Bacteria"/>
</dbReference>
<accession>C0W3V7</accession>
<gene>
    <name evidence="5" type="ORF">HMPREF0058_0551</name>
</gene>
<dbReference type="GO" id="GO:0032259">
    <property type="term" value="P:methylation"/>
    <property type="evidence" value="ECO:0007669"/>
    <property type="project" value="UniProtKB-KW"/>
</dbReference>
<dbReference type="Gene3D" id="3.40.50.150">
    <property type="entry name" value="Vaccinia Virus protein VP39"/>
    <property type="match status" value="1"/>
</dbReference>
<evidence type="ECO:0000256" key="1">
    <source>
        <dbReference type="ARBA" id="ARBA00022603"/>
    </source>
</evidence>
<reference evidence="5 6" key="1">
    <citation type="submission" date="2009-01" db="EMBL/GenBank/DDBJ databases">
        <authorList>
            <person name="Qin X."/>
            <person name="Bachman B."/>
            <person name="Battles P."/>
            <person name="Bell A."/>
            <person name="Bess C."/>
            <person name="Bickham C."/>
            <person name="Chaboub L."/>
            <person name="Chen D."/>
            <person name="Coyle M."/>
            <person name="Deiros D.R."/>
            <person name="Dinh H."/>
            <person name="Forbes L."/>
            <person name="Fowler G."/>
            <person name="Francisco L."/>
            <person name="Fu Q."/>
            <person name="Gubbala S."/>
            <person name="Hale W."/>
            <person name="Han Y."/>
            <person name="Hemphill L."/>
            <person name="Highlander S.K."/>
            <person name="Hirani K."/>
            <person name="Hogues M."/>
            <person name="Jackson L."/>
            <person name="Jakkamsetti A."/>
            <person name="Javaid M."/>
            <person name="Jiang H."/>
            <person name="Korchina V."/>
            <person name="Kovar C."/>
            <person name="Lara F."/>
            <person name="Lee S."/>
            <person name="Mata R."/>
            <person name="Mathew T."/>
            <person name="Moen C."/>
            <person name="Morales K."/>
            <person name="Munidasa M."/>
            <person name="Nazareth L."/>
            <person name="Ngo R."/>
            <person name="Nguyen L."/>
            <person name="Okwuonu G."/>
            <person name="Ongeri F."/>
            <person name="Patil S."/>
            <person name="Petrosino J."/>
            <person name="Pham C."/>
            <person name="Pham P."/>
            <person name="Pu L.-L."/>
            <person name="Puazo M."/>
            <person name="Raj R."/>
            <person name="Reid J."/>
            <person name="Rouhana J."/>
            <person name="Saada N."/>
            <person name="Shang Y."/>
            <person name="Simmons D."/>
            <person name="Thornton R."/>
            <person name="Warren J."/>
            <person name="Weissenberger G."/>
            <person name="Zhang J."/>
            <person name="Zhang L."/>
            <person name="Zhou C."/>
            <person name="Zhu D."/>
            <person name="Muzny D."/>
            <person name="Worley K."/>
            <person name="Gibbs R."/>
        </authorList>
    </citation>
    <scope>NUCLEOTIDE SEQUENCE [LARGE SCALE GENOMIC DNA]</scope>
    <source>
        <strain evidence="5 6">DSM 15434</strain>
    </source>
</reference>
<sequence length="305" mass="33540">MTTSMAGAWRTGRKGRGALPTRQAGSGERRAERDQPAFRPSPPCGLLQLGAQDYERLRPGYPEQMWADLRADAGARLEGSVLDVGAGTGKASLTLARAGAQVTALDPSAEMLAVLGQRAAQERLAARVRLRQGSFEDLDPQTEEKIDLLVSAQAWHWTDPATRWVRLAGLLADDAMAALAWNGWHLKASHHETGRVEAVVSERNRRWGTAVPVDTEARDTGGGWTQEPVLEGPGADRLREGRRRVYAWDWQMPTRHYLELLGTTSRYRLLEQGRREDLTTALGQALGPTTFLACQTLLVEVMAGR</sequence>
<keyword evidence="1 5" id="KW-0489">Methyltransferase</keyword>
<dbReference type="HOGENOM" id="CLU_049344_3_0_11"/>
<proteinExistence type="predicted"/>
<dbReference type="SUPFAM" id="SSF53335">
    <property type="entry name" value="S-adenosyl-L-methionine-dependent methyltransferases"/>
    <property type="match status" value="1"/>
</dbReference>
<organism evidence="5 6">
    <name type="scientific">Actinomyces urogenitalis DSM 15434</name>
    <dbReference type="NCBI Taxonomy" id="525246"/>
    <lineage>
        <taxon>Bacteria</taxon>
        <taxon>Bacillati</taxon>
        <taxon>Actinomycetota</taxon>
        <taxon>Actinomycetes</taxon>
        <taxon>Actinomycetales</taxon>
        <taxon>Actinomycetaceae</taxon>
        <taxon>Actinomyces</taxon>
    </lineage>
</organism>
<dbReference type="InterPro" id="IPR041698">
    <property type="entry name" value="Methyltransf_25"/>
</dbReference>
<dbReference type="PANTHER" id="PTHR44942:SF4">
    <property type="entry name" value="METHYLTRANSFERASE TYPE 11 DOMAIN-CONTAINING PROTEIN"/>
    <property type="match status" value="1"/>
</dbReference>
<name>C0W3V7_9ACTO</name>